<dbReference type="AlphaFoldDB" id="A0A8I0GD83"/>
<dbReference type="InterPro" id="IPR004692">
    <property type="entry name" value="SecG"/>
</dbReference>
<dbReference type="NCBIfam" id="TIGR00810">
    <property type="entry name" value="secG"/>
    <property type="match status" value="1"/>
</dbReference>
<evidence type="ECO:0000256" key="5">
    <source>
        <dbReference type="ARBA" id="ARBA00022927"/>
    </source>
</evidence>
<reference evidence="11 12" key="1">
    <citation type="submission" date="2020-08" db="EMBL/GenBank/DDBJ databases">
        <title>Winkia gen. nov., sp. nov., isolated from faeces of the Anser albifrons in China.</title>
        <authorList>
            <person name="Liu Q."/>
        </authorList>
    </citation>
    <scope>NUCLEOTIDE SEQUENCE [LARGE SCALE GENOMIC DNA]</scope>
    <source>
        <strain evidence="11 12">C62</strain>
    </source>
</reference>
<evidence type="ECO:0000256" key="3">
    <source>
        <dbReference type="ARBA" id="ARBA00022448"/>
    </source>
</evidence>
<proteinExistence type="inferred from homology"/>
<organism evidence="11 12">
    <name type="scientific">Nanchangia anserum</name>
    <dbReference type="NCBI Taxonomy" id="2692125"/>
    <lineage>
        <taxon>Bacteria</taxon>
        <taxon>Bacillati</taxon>
        <taxon>Actinomycetota</taxon>
        <taxon>Actinomycetes</taxon>
        <taxon>Actinomycetales</taxon>
        <taxon>Actinomycetaceae</taxon>
        <taxon>Nanchangia</taxon>
    </lineage>
</organism>
<dbReference type="PRINTS" id="PR01651">
    <property type="entry name" value="SECGEXPORT"/>
</dbReference>
<gene>
    <name evidence="11" type="primary">secG</name>
    <name evidence="11" type="ORF">H8R10_00475</name>
</gene>
<comment type="similarity">
    <text evidence="2 10">Belongs to the SecG family.</text>
</comment>
<dbReference type="Pfam" id="PF03840">
    <property type="entry name" value="SecG"/>
    <property type="match status" value="1"/>
</dbReference>
<dbReference type="EMBL" id="JACRUO010000001">
    <property type="protein sequence ID" value="MBD3688722.1"/>
    <property type="molecule type" value="Genomic_DNA"/>
</dbReference>
<accession>A0A8I0GD83</accession>
<evidence type="ECO:0000256" key="2">
    <source>
        <dbReference type="ARBA" id="ARBA00008445"/>
    </source>
</evidence>
<comment type="subcellular location">
    <subcellularLocation>
        <location evidence="10">Cell membrane</location>
        <topology evidence="10">Multi-pass membrane protein</topology>
    </subcellularLocation>
    <subcellularLocation>
        <location evidence="1">Membrane</location>
        <topology evidence="1">Multi-pass membrane protein</topology>
    </subcellularLocation>
</comment>
<dbReference type="GO" id="GO:0005886">
    <property type="term" value="C:plasma membrane"/>
    <property type="evidence" value="ECO:0007669"/>
    <property type="project" value="UniProtKB-SubCell"/>
</dbReference>
<keyword evidence="5 10" id="KW-0653">Protein transport</keyword>
<sequence>MGIVTVVCQVLLVLSSLFLILTVLMHKGKGGGLSDMFGGGFTSTAGSSGVAERNLNRITVGFAIIWIVVVIILGVLTRLG</sequence>
<dbReference type="RefSeq" id="WP_191071926.1">
    <property type="nucleotide sequence ID" value="NZ_CP060506.1"/>
</dbReference>
<evidence type="ECO:0000313" key="12">
    <source>
        <dbReference type="Proteomes" id="UP000627538"/>
    </source>
</evidence>
<evidence type="ECO:0000256" key="6">
    <source>
        <dbReference type="ARBA" id="ARBA00022989"/>
    </source>
</evidence>
<evidence type="ECO:0000256" key="1">
    <source>
        <dbReference type="ARBA" id="ARBA00004141"/>
    </source>
</evidence>
<evidence type="ECO:0000256" key="8">
    <source>
        <dbReference type="ARBA" id="ARBA00023136"/>
    </source>
</evidence>
<evidence type="ECO:0000256" key="9">
    <source>
        <dbReference type="ARBA" id="ARBA00025182"/>
    </source>
</evidence>
<feature type="transmembrane region" description="Helical" evidence="10">
    <location>
        <begin position="58"/>
        <end position="76"/>
    </location>
</feature>
<dbReference type="GO" id="GO:0009306">
    <property type="term" value="P:protein secretion"/>
    <property type="evidence" value="ECO:0007669"/>
    <property type="project" value="UniProtKB-UniRule"/>
</dbReference>
<name>A0A8I0GD83_9ACTO</name>
<comment type="caution">
    <text evidence="11">The sequence shown here is derived from an EMBL/GenBank/DDBJ whole genome shotgun (WGS) entry which is preliminary data.</text>
</comment>
<keyword evidence="7 10" id="KW-0811">Translocation</keyword>
<evidence type="ECO:0000256" key="7">
    <source>
        <dbReference type="ARBA" id="ARBA00023010"/>
    </source>
</evidence>
<evidence type="ECO:0000256" key="4">
    <source>
        <dbReference type="ARBA" id="ARBA00022692"/>
    </source>
</evidence>
<keyword evidence="8 10" id="KW-0472">Membrane</keyword>
<keyword evidence="12" id="KW-1185">Reference proteome</keyword>
<keyword evidence="4 10" id="KW-0812">Transmembrane</keyword>
<dbReference type="Proteomes" id="UP000627538">
    <property type="component" value="Unassembled WGS sequence"/>
</dbReference>
<protein>
    <recommendedName>
        <fullName evidence="10">Protein-export membrane protein SecG</fullName>
    </recommendedName>
</protein>
<comment type="caution">
    <text evidence="10">Lacks conserved residue(s) required for the propagation of feature annotation.</text>
</comment>
<evidence type="ECO:0000313" key="11">
    <source>
        <dbReference type="EMBL" id="MBD3688722.1"/>
    </source>
</evidence>
<keyword evidence="3 10" id="KW-0813">Transport</keyword>
<keyword evidence="6 10" id="KW-1133">Transmembrane helix</keyword>
<evidence type="ECO:0000256" key="10">
    <source>
        <dbReference type="RuleBase" id="RU365087"/>
    </source>
</evidence>
<dbReference type="GO" id="GO:0015450">
    <property type="term" value="F:protein-transporting ATPase activity"/>
    <property type="evidence" value="ECO:0007669"/>
    <property type="project" value="UniProtKB-UniRule"/>
</dbReference>
<comment type="function">
    <text evidence="9 10">Involved in protein export. Participates in an early event of protein translocation.</text>
</comment>
<keyword evidence="10" id="KW-1003">Cell membrane</keyword>